<feature type="transmembrane region" description="Helical" evidence="5">
    <location>
        <begin position="203"/>
        <end position="222"/>
    </location>
</feature>
<feature type="transmembrane region" description="Helical" evidence="5">
    <location>
        <begin position="73"/>
        <end position="92"/>
    </location>
</feature>
<evidence type="ECO:0000313" key="7">
    <source>
        <dbReference type="EMBL" id="PYZ92349.1"/>
    </source>
</evidence>
<dbReference type="InterPro" id="IPR011547">
    <property type="entry name" value="SLC26A/SulP_dom"/>
</dbReference>
<dbReference type="SUPFAM" id="SSF52091">
    <property type="entry name" value="SpoIIaa-like"/>
    <property type="match status" value="1"/>
</dbReference>
<reference evidence="7 8" key="1">
    <citation type="submission" date="2017-10" db="EMBL/GenBank/DDBJ databases">
        <title>Bacillus sp. nov., a halophilic bacterium isolated from a Keqin Lake.</title>
        <authorList>
            <person name="Wang H."/>
        </authorList>
    </citation>
    <scope>NUCLEOTIDE SEQUENCE [LARGE SCALE GENOMIC DNA]</scope>
    <source>
        <strain evidence="7 8">KQ-12</strain>
    </source>
</reference>
<evidence type="ECO:0000256" key="4">
    <source>
        <dbReference type="ARBA" id="ARBA00023136"/>
    </source>
</evidence>
<evidence type="ECO:0000256" key="1">
    <source>
        <dbReference type="ARBA" id="ARBA00004141"/>
    </source>
</evidence>
<dbReference type="Proteomes" id="UP000248214">
    <property type="component" value="Unassembled WGS sequence"/>
</dbReference>
<keyword evidence="4 5" id="KW-0472">Membrane</keyword>
<dbReference type="GO" id="GO:0055085">
    <property type="term" value="P:transmembrane transport"/>
    <property type="evidence" value="ECO:0007669"/>
    <property type="project" value="InterPro"/>
</dbReference>
<dbReference type="RefSeq" id="WP_110610916.1">
    <property type="nucleotide sequence ID" value="NZ_PDOD01000004.1"/>
</dbReference>
<feature type="transmembrane region" description="Helical" evidence="5">
    <location>
        <begin position="178"/>
        <end position="196"/>
    </location>
</feature>
<dbReference type="EMBL" id="PDOD01000004">
    <property type="protein sequence ID" value="PYZ92349.1"/>
    <property type="molecule type" value="Genomic_DNA"/>
</dbReference>
<dbReference type="InterPro" id="IPR001902">
    <property type="entry name" value="SLC26A/SulP_fam"/>
</dbReference>
<feature type="transmembrane region" description="Helical" evidence="5">
    <location>
        <begin position="128"/>
        <end position="147"/>
    </location>
</feature>
<evidence type="ECO:0000313" key="8">
    <source>
        <dbReference type="Proteomes" id="UP000248214"/>
    </source>
</evidence>
<feature type="transmembrane region" description="Helical" evidence="5">
    <location>
        <begin position="50"/>
        <end position="66"/>
    </location>
</feature>
<evidence type="ECO:0000259" key="6">
    <source>
        <dbReference type="PROSITE" id="PS50801"/>
    </source>
</evidence>
<name>A0A323TAT5_9BACI</name>
<keyword evidence="3 5" id="KW-1133">Transmembrane helix</keyword>
<accession>A0A323TAT5</accession>
<dbReference type="Pfam" id="PF00916">
    <property type="entry name" value="Sulfate_transp"/>
    <property type="match status" value="1"/>
</dbReference>
<dbReference type="PROSITE" id="PS50801">
    <property type="entry name" value="STAS"/>
    <property type="match status" value="1"/>
</dbReference>
<feature type="domain" description="STAS" evidence="6">
    <location>
        <begin position="438"/>
        <end position="552"/>
    </location>
</feature>
<dbReference type="InterPro" id="IPR002645">
    <property type="entry name" value="STAS_dom"/>
</dbReference>
<feature type="transmembrane region" description="Helical" evidence="5">
    <location>
        <begin position="20"/>
        <end position="44"/>
    </location>
</feature>
<dbReference type="PANTHER" id="PTHR11814">
    <property type="entry name" value="SULFATE TRANSPORTER"/>
    <property type="match status" value="1"/>
</dbReference>
<evidence type="ECO:0000256" key="2">
    <source>
        <dbReference type="ARBA" id="ARBA00022692"/>
    </source>
</evidence>
<proteinExistence type="predicted"/>
<feature type="transmembrane region" description="Helical" evidence="5">
    <location>
        <begin position="386"/>
        <end position="414"/>
    </location>
</feature>
<dbReference type="OrthoDB" id="9771198at2"/>
<dbReference type="CDD" id="cd07042">
    <property type="entry name" value="STAS_SulP_like_sulfate_transporter"/>
    <property type="match status" value="1"/>
</dbReference>
<evidence type="ECO:0000256" key="5">
    <source>
        <dbReference type="SAM" id="Phobius"/>
    </source>
</evidence>
<feature type="transmembrane region" description="Helical" evidence="5">
    <location>
        <begin position="98"/>
        <end position="116"/>
    </location>
</feature>
<gene>
    <name evidence="7" type="ORF">CR194_16070</name>
</gene>
<sequence length="554" mass="60389">MNQWFPFLDWMKKYDLKEDFKGDMIAGLIVAIMLIPQGMAYAMLAGLPPVMGLYASTVPLILYALFGTSRQLSVGPVAMVSLLIFTGVSGLAEPGSDQYISLVFLLAFMVGVIQLLMGIFKLGAISKFISHAVISGFTSAAAIIIGMSQLKHLIGVEIEASNNVFLIIAEVFTRLNEIHLPTLLIGLGSIFILVLFKKKIKKIPGALVVVVTMIAIVGFLQLNEIGVGIVGNVPDGLPSLSIPSLNIPAINTLLPIAFTIVIIGFVESYAMAKVIATKERYTIHANKELNGLGIANIGTSFFSGFPVTGGFSRSAVNYDAGARTGLASIITGAIILLTLLFFTSWFYYLPQAVLAAIIIVAVYGLIDVKEVFHLWNIKRIDAISLLVTFSATLVIGIEAGIATGVVFSILNFVYRSSKPHMAELGYIEENQTYRNVNRYPMAKTKDDVLIVRIDAAIYFANISYIEERLSDFINNKQDLKAIILDFSGVNDMDAVAIDDLGKWIDQIREENVKISLAQVKGPVRDLLKKAGWTKKYGDVIQHPTIETALLKLGK</sequence>
<organism evidence="7 8">
    <name type="scientific">Salipaludibacillus keqinensis</name>
    <dbReference type="NCBI Taxonomy" id="2045207"/>
    <lineage>
        <taxon>Bacteria</taxon>
        <taxon>Bacillati</taxon>
        <taxon>Bacillota</taxon>
        <taxon>Bacilli</taxon>
        <taxon>Bacillales</taxon>
        <taxon>Bacillaceae</taxon>
    </lineage>
</organism>
<dbReference type="AlphaFoldDB" id="A0A323TAT5"/>
<dbReference type="Gene3D" id="3.30.750.24">
    <property type="entry name" value="STAS domain"/>
    <property type="match status" value="1"/>
</dbReference>
<keyword evidence="2 5" id="KW-0812">Transmembrane</keyword>
<feature type="transmembrane region" description="Helical" evidence="5">
    <location>
        <begin position="348"/>
        <end position="366"/>
    </location>
</feature>
<comment type="subcellular location">
    <subcellularLocation>
        <location evidence="1">Membrane</location>
        <topology evidence="1">Multi-pass membrane protein</topology>
    </subcellularLocation>
</comment>
<dbReference type="NCBIfam" id="TIGR00815">
    <property type="entry name" value="sulP"/>
    <property type="match status" value="1"/>
</dbReference>
<dbReference type="GO" id="GO:0016020">
    <property type="term" value="C:membrane"/>
    <property type="evidence" value="ECO:0007669"/>
    <property type="project" value="UniProtKB-SubCell"/>
</dbReference>
<dbReference type="InterPro" id="IPR036513">
    <property type="entry name" value="STAS_dom_sf"/>
</dbReference>
<feature type="transmembrane region" description="Helical" evidence="5">
    <location>
        <begin position="242"/>
        <end position="266"/>
    </location>
</feature>
<dbReference type="Pfam" id="PF01740">
    <property type="entry name" value="STAS"/>
    <property type="match status" value="1"/>
</dbReference>
<protein>
    <submittedName>
        <fullName evidence="7">Sodium-independent anion transporter</fullName>
    </submittedName>
</protein>
<evidence type="ECO:0000256" key="3">
    <source>
        <dbReference type="ARBA" id="ARBA00022989"/>
    </source>
</evidence>
<keyword evidence="8" id="KW-1185">Reference proteome</keyword>
<feature type="transmembrane region" description="Helical" evidence="5">
    <location>
        <begin position="320"/>
        <end position="342"/>
    </location>
</feature>
<comment type="caution">
    <text evidence="7">The sequence shown here is derived from an EMBL/GenBank/DDBJ whole genome shotgun (WGS) entry which is preliminary data.</text>
</comment>